<keyword evidence="3" id="KW-1185">Reference proteome</keyword>
<dbReference type="EMBL" id="QPKB01000002">
    <property type="protein sequence ID" value="RWR77382.1"/>
    <property type="molecule type" value="Genomic_DNA"/>
</dbReference>
<dbReference type="PANTHER" id="PTHR37724:SF1">
    <property type="entry name" value="OS02G0564300 PROTEIN"/>
    <property type="match status" value="1"/>
</dbReference>
<organism evidence="2 3">
    <name type="scientific">Cinnamomum micranthum f. kanehirae</name>
    <dbReference type="NCBI Taxonomy" id="337451"/>
    <lineage>
        <taxon>Eukaryota</taxon>
        <taxon>Viridiplantae</taxon>
        <taxon>Streptophyta</taxon>
        <taxon>Embryophyta</taxon>
        <taxon>Tracheophyta</taxon>
        <taxon>Spermatophyta</taxon>
        <taxon>Magnoliopsida</taxon>
        <taxon>Magnoliidae</taxon>
        <taxon>Laurales</taxon>
        <taxon>Lauraceae</taxon>
        <taxon>Cinnamomum</taxon>
    </lineage>
</organism>
<accession>A0A3S3Q188</accession>
<protein>
    <submittedName>
        <fullName evidence="2">Putative ATP binding protein</fullName>
    </submittedName>
</protein>
<comment type="caution">
    <text evidence="2">The sequence shown here is derived from an EMBL/GenBank/DDBJ whole genome shotgun (WGS) entry which is preliminary data.</text>
</comment>
<feature type="compositionally biased region" description="Basic and acidic residues" evidence="1">
    <location>
        <begin position="183"/>
        <end position="195"/>
    </location>
</feature>
<gene>
    <name evidence="2" type="ORF">CKAN_00586600</name>
</gene>
<evidence type="ECO:0000313" key="2">
    <source>
        <dbReference type="EMBL" id="RWR77382.1"/>
    </source>
</evidence>
<feature type="region of interest" description="Disordered" evidence="1">
    <location>
        <begin position="180"/>
        <end position="380"/>
    </location>
</feature>
<sequence>MLIPLGTTSLSLPNPSLNLSSVRVLNPSSLQTHLPFPRLSISTVDHSRNQWTIRMGGGPRTFPGGVSKWQWKRMQAKKAKQLLKARLTRERQLYEMRKRAELQAAVSDLERPWETVSRAPALFSVKADEQVKVLADRFQRPGGYDLWSDRDGPQIFTSPVDGLPTARFFPKGVVHSIRPYGRRISDNSDYGKEQTRSQSPLNSVAEDGIGDSSHSTESWRSGGMRSRRSRRRRGGGELKGEIGDPVPPSYSSIDHVRQVHELGDLDSNNGAHNGVKERRGLYDRRASAGSNPERESDRQAGVRGNYSKRGYSGSRGGKYGNRQRHHGSEKFYGSNSEKVPFDGGESGRNSSAGRGRYNGSNRRFGAKRFDNLSQSNESRRIPFLGDGKFRSVRHLLKAGNSENLYGLDLE</sequence>
<dbReference type="OrthoDB" id="1747509at2759"/>
<feature type="compositionally biased region" description="Low complexity" evidence="1">
    <location>
        <begin position="303"/>
        <end position="312"/>
    </location>
</feature>
<evidence type="ECO:0000256" key="1">
    <source>
        <dbReference type="SAM" id="MobiDB-lite"/>
    </source>
</evidence>
<name>A0A3S3Q188_9MAGN</name>
<dbReference type="Proteomes" id="UP000283530">
    <property type="component" value="Unassembled WGS sequence"/>
</dbReference>
<feature type="compositionally biased region" description="Basic and acidic residues" evidence="1">
    <location>
        <begin position="274"/>
        <end position="300"/>
    </location>
</feature>
<evidence type="ECO:0000313" key="3">
    <source>
        <dbReference type="Proteomes" id="UP000283530"/>
    </source>
</evidence>
<dbReference type="STRING" id="337451.A0A3S3Q188"/>
<feature type="compositionally biased region" description="Basic and acidic residues" evidence="1">
    <location>
        <begin position="254"/>
        <end position="263"/>
    </location>
</feature>
<proteinExistence type="predicted"/>
<dbReference type="AlphaFoldDB" id="A0A3S3Q188"/>
<reference evidence="2 3" key="1">
    <citation type="journal article" date="2019" name="Nat. Plants">
        <title>Stout camphor tree genome fills gaps in understanding of flowering plant genome evolution.</title>
        <authorList>
            <person name="Chaw S.M."/>
            <person name="Liu Y.C."/>
            <person name="Wu Y.W."/>
            <person name="Wang H.Y."/>
            <person name="Lin C.I."/>
            <person name="Wu C.S."/>
            <person name="Ke H.M."/>
            <person name="Chang L.Y."/>
            <person name="Hsu C.Y."/>
            <person name="Yang H.T."/>
            <person name="Sudianto E."/>
            <person name="Hsu M.H."/>
            <person name="Wu K.P."/>
            <person name="Wang L.N."/>
            <person name="Leebens-Mack J.H."/>
            <person name="Tsai I.J."/>
        </authorList>
    </citation>
    <scope>NUCLEOTIDE SEQUENCE [LARGE SCALE GENOMIC DNA]</scope>
    <source>
        <strain evidence="3">cv. Chaw 1501</strain>
        <tissue evidence="2">Young leaves</tissue>
    </source>
</reference>
<dbReference type="PANTHER" id="PTHR37724">
    <property type="entry name" value="OS02G0564300 PROTEIN"/>
    <property type="match status" value="1"/>
</dbReference>